<comment type="caution">
    <text evidence="2">The sequence shown here is derived from an EMBL/GenBank/DDBJ whole genome shotgun (WGS) entry which is preliminary data.</text>
</comment>
<organism evidence="2 3">
    <name type="scientific">Micromonospora qiuiae</name>
    <dbReference type="NCBI Taxonomy" id="502268"/>
    <lineage>
        <taxon>Bacteria</taxon>
        <taxon>Bacillati</taxon>
        <taxon>Actinomycetota</taxon>
        <taxon>Actinomycetes</taxon>
        <taxon>Micromonosporales</taxon>
        <taxon>Micromonosporaceae</taxon>
        <taxon>Micromonospora</taxon>
    </lineage>
</organism>
<keyword evidence="3" id="KW-1185">Reference proteome</keyword>
<accession>A0ABQ4J819</accession>
<reference evidence="2 3" key="1">
    <citation type="submission" date="2021-01" db="EMBL/GenBank/DDBJ databases">
        <title>Whole genome shotgun sequence of Verrucosispora qiuiae NBRC 106684.</title>
        <authorList>
            <person name="Komaki H."/>
            <person name="Tamura T."/>
        </authorList>
    </citation>
    <scope>NUCLEOTIDE SEQUENCE [LARGE SCALE GENOMIC DNA]</scope>
    <source>
        <strain evidence="2 3">NBRC 106684</strain>
    </source>
</reference>
<evidence type="ECO:0000313" key="3">
    <source>
        <dbReference type="Proteomes" id="UP000653076"/>
    </source>
</evidence>
<evidence type="ECO:0000313" key="2">
    <source>
        <dbReference type="EMBL" id="GIJ26314.1"/>
    </source>
</evidence>
<proteinExistence type="predicted"/>
<name>A0ABQ4J819_9ACTN</name>
<dbReference type="EMBL" id="BOPC01000017">
    <property type="protein sequence ID" value="GIJ26314.1"/>
    <property type="molecule type" value="Genomic_DNA"/>
</dbReference>
<dbReference type="Proteomes" id="UP000653076">
    <property type="component" value="Unassembled WGS sequence"/>
</dbReference>
<gene>
    <name evidence="2" type="ORF">Vqi01_14760</name>
</gene>
<evidence type="ECO:0000256" key="1">
    <source>
        <dbReference type="SAM" id="MobiDB-lite"/>
    </source>
</evidence>
<sequence>MSGGDRKGERKRTAIDVSKQEDDIKTGAVKWRRDEPGGCPLIGQAVSGMEAARVRSAASAWNVGRRTPIRLNWRGWGSERERTGRRKPSGAEYRCGIRWRTGS</sequence>
<protein>
    <submittedName>
        <fullName evidence="2">Uncharacterized protein</fullName>
    </submittedName>
</protein>
<feature type="region of interest" description="Disordered" evidence="1">
    <location>
        <begin position="1"/>
        <end position="21"/>
    </location>
</feature>